<dbReference type="AlphaFoldDB" id="S8BVW2"/>
<dbReference type="OrthoDB" id="2014701at2759"/>
<sequence>MKKRRRFSPRSKKQIIFFWALLRVVSFPALISAAAVTLDSIEILNIHEWIPSDPTIFFRCKGENRTILPDVREKEVKYTFKGVESWQPLTELRDVKCKRCGLYEKTVIRLEEEYDEWELCPSDFTGSDGRYVHSKDKEFTATFLCSECASLAKGSKTASSDEQSDRSSRVEDDSDETPVAAAIVVVVILCVGFMILGSIWFHRWWRMRKRRQQQARFMKLFEDADEMDDELGIGPLSIANTL</sequence>
<keyword evidence="1" id="KW-1133">Transmembrane helix</keyword>
<accession>S8BVW2</accession>
<organism evidence="3 4">
    <name type="scientific">Genlisea aurea</name>
    <dbReference type="NCBI Taxonomy" id="192259"/>
    <lineage>
        <taxon>Eukaryota</taxon>
        <taxon>Viridiplantae</taxon>
        <taxon>Streptophyta</taxon>
        <taxon>Embryophyta</taxon>
        <taxon>Tracheophyta</taxon>
        <taxon>Spermatophyta</taxon>
        <taxon>Magnoliopsida</taxon>
        <taxon>eudicotyledons</taxon>
        <taxon>Gunneridae</taxon>
        <taxon>Pentapetalae</taxon>
        <taxon>asterids</taxon>
        <taxon>lamiids</taxon>
        <taxon>Lamiales</taxon>
        <taxon>Lentibulariaceae</taxon>
        <taxon>Genlisea</taxon>
    </lineage>
</organism>
<feature type="transmembrane region" description="Helical" evidence="1">
    <location>
        <begin position="179"/>
        <end position="201"/>
    </location>
</feature>
<comment type="caution">
    <text evidence="3">The sequence shown here is derived from an EMBL/GenBank/DDBJ whole genome shotgun (WGS) entry which is preliminary data.</text>
</comment>
<reference evidence="3 4" key="1">
    <citation type="journal article" date="2013" name="BMC Genomics">
        <title>The miniature genome of a carnivorous plant Genlisea aurea contains a low number of genes and short non-coding sequences.</title>
        <authorList>
            <person name="Leushkin E.V."/>
            <person name="Sutormin R.A."/>
            <person name="Nabieva E.R."/>
            <person name="Penin A.A."/>
            <person name="Kondrashov A.S."/>
            <person name="Logacheva M.D."/>
        </authorList>
    </citation>
    <scope>NUCLEOTIDE SEQUENCE [LARGE SCALE GENOMIC DNA]</scope>
</reference>
<keyword evidence="4" id="KW-1185">Reference proteome</keyword>
<evidence type="ECO:0000256" key="1">
    <source>
        <dbReference type="SAM" id="Phobius"/>
    </source>
</evidence>
<protein>
    <recommendedName>
        <fullName evidence="2">DUF7953 domain-containing protein</fullName>
    </recommendedName>
</protein>
<dbReference type="Pfam" id="PF25829">
    <property type="entry name" value="DUF7953"/>
    <property type="match status" value="1"/>
</dbReference>
<dbReference type="Proteomes" id="UP000015453">
    <property type="component" value="Unassembled WGS sequence"/>
</dbReference>
<keyword evidence="1" id="KW-0472">Membrane</keyword>
<keyword evidence="1" id="KW-0812">Transmembrane</keyword>
<evidence type="ECO:0000313" key="3">
    <source>
        <dbReference type="EMBL" id="EPS58760.1"/>
    </source>
</evidence>
<dbReference type="PANTHER" id="PTHR33780">
    <property type="entry name" value="EXPRESSED PROTEIN"/>
    <property type="match status" value="1"/>
</dbReference>
<dbReference type="InterPro" id="IPR057713">
    <property type="entry name" value="DUF7953"/>
</dbReference>
<feature type="domain" description="DUF7953" evidence="2">
    <location>
        <begin position="34"/>
        <end position="146"/>
    </location>
</feature>
<evidence type="ECO:0000259" key="2">
    <source>
        <dbReference type="Pfam" id="PF25829"/>
    </source>
</evidence>
<gene>
    <name evidence="3" type="ORF">M569_16053</name>
</gene>
<dbReference type="EMBL" id="AUSU01008926">
    <property type="protein sequence ID" value="EPS58760.1"/>
    <property type="molecule type" value="Genomic_DNA"/>
</dbReference>
<evidence type="ECO:0000313" key="4">
    <source>
        <dbReference type="Proteomes" id="UP000015453"/>
    </source>
</evidence>
<dbReference type="PANTHER" id="PTHR33780:SF3">
    <property type="entry name" value="EXPRESSED PROTEIN"/>
    <property type="match status" value="1"/>
</dbReference>
<proteinExistence type="predicted"/>
<name>S8BVW2_9LAMI</name>